<feature type="transmembrane region" description="Helical" evidence="1">
    <location>
        <begin position="6"/>
        <end position="24"/>
    </location>
</feature>
<accession>A0A1H2PKV0</accession>
<evidence type="ECO:0000256" key="1">
    <source>
        <dbReference type="SAM" id="Phobius"/>
    </source>
</evidence>
<reference evidence="3" key="1">
    <citation type="submission" date="2016-09" db="EMBL/GenBank/DDBJ databases">
        <authorList>
            <person name="Varghese N."/>
            <person name="Submissions S."/>
        </authorList>
    </citation>
    <scope>NUCLEOTIDE SEQUENCE [LARGE SCALE GENOMIC DNA]</scope>
    <source>
        <strain evidence="3">JS23</strain>
    </source>
</reference>
<gene>
    <name evidence="2" type="ORF">SAMN05216551_102252</name>
</gene>
<dbReference type="Proteomes" id="UP000243719">
    <property type="component" value="Unassembled WGS sequence"/>
</dbReference>
<sequence>MDVVYVAGIVACTGLIAALIRLCVRLSRIRQVGVAAAPVTPRVTAETRRP</sequence>
<dbReference type="AlphaFoldDB" id="A0A1H2PKV0"/>
<keyword evidence="1" id="KW-0472">Membrane</keyword>
<dbReference type="RefSeq" id="WP_170845017.1">
    <property type="nucleotide sequence ID" value="NZ_FNLO01000002.1"/>
</dbReference>
<dbReference type="EMBL" id="FNLO01000002">
    <property type="protein sequence ID" value="SDV47079.1"/>
    <property type="molecule type" value="Genomic_DNA"/>
</dbReference>
<keyword evidence="1" id="KW-1133">Transmembrane helix</keyword>
<name>A0A1H2PKV0_9BURK</name>
<dbReference type="STRING" id="1770053.SAMN05216551_102252"/>
<evidence type="ECO:0000313" key="2">
    <source>
        <dbReference type="EMBL" id="SDV47079.1"/>
    </source>
</evidence>
<keyword evidence="1" id="KW-0812">Transmembrane</keyword>
<keyword evidence="3" id="KW-1185">Reference proteome</keyword>
<evidence type="ECO:0000313" key="3">
    <source>
        <dbReference type="Proteomes" id="UP000243719"/>
    </source>
</evidence>
<organism evidence="2 3">
    <name type="scientific">Chitinasiproducens palmae</name>
    <dbReference type="NCBI Taxonomy" id="1770053"/>
    <lineage>
        <taxon>Bacteria</taxon>
        <taxon>Pseudomonadati</taxon>
        <taxon>Pseudomonadota</taxon>
        <taxon>Betaproteobacteria</taxon>
        <taxon>Burkholderiales</taxon>
        <taxon>Burkholderiaceae</taxon>
        <taxon>Chitinasiproducens</taxon>
    </lineage>
</organism>
<protein>
    <submittedName>
        <fullName evidence="2">Uncharacterized protein</fullName>
    </submittedName>
</protein>
<proteinExistence type="predicted"/>